<evidence type="ECO:0000313" key="2">
    <source>
        <dbReference type="EMBL" id="MCD7455807.1"/>
    </source>
</evidence>
<evidence type="ECO:0000256" key="1">
    <source>
        <dbReference type="ARBA" id="ARBA00022801"/>
    </source>
</evidence>
<sequence>MAGLGQSCNDAGSTFYTSQLSFLSRSILIPEIGNGAYNSYNMPLENQKNIERFEELQVKRMKELVLGYNLVGLSQGNMVARGLIEFCVMEHLVKNYPMVGPNAGVASAPACVGGPWCAGAGGGTSGDIAGYLKGCRYFTKLNNEIPNATNPIYKQRFTSLQNLVLIMFENDDVVIPKESSWFGFYQDGTYSPFCHQ</sequence>
<dbReference type="PANTHER" id="PTHR11247">
    <property type="entry name" value="PALMITOYL-PROTEIN THIOESTERASE/DOLICHYLDIPHOSPHATASE 1"/>
    <property type="match status" value="1"/>
</dbReference>
<dbReference type="EMBL" id="JACEIK010000369">
    <property type="protein sequence ID" value="MCD7455807.1"/>
    <property type="molecule type" value="Genomic_DNA"/>
</dbReference>
<comment type="caution">
    <text evidence="2">The sequence shown here is derived from an EMBL/GenBank/DDBJ whole genome shotgun (WGS) entry which is preliminary data.</text>
</comment>
<protein>
    <recommendedName>
        <fullName evidence="4">Palmitoyl-protein thioesterase 1-like</fullName>
    </recommendedName>
</protein>
<dbReference type="InterPro" id="IPR029058">
    <property type="entry name" value="AB_hydrolase_fold"/>
</dbReference>
<dbReference type="PANTHER" id="PTHR11247:SF60">
    <property type="entry name" value="PALMITOYL-PROTEIN THIOESTERASE 1-LIKE"/>
    <property type="match status" value="1"/>
</dbReference>
<evidence type="ECO:0000313" key="3">
    <source>
        <dbReference type="Proteomes" id="UP000823775"/>
    </source>
</evidence>
<dbReference type="Proteomes" id="UP000823775">
    <property type="component" value="Unassembled WGS sequence"/>
</dbReference>
<dbReference type="SUPFAM" id="SSF53474">
    <property type="entry name" value="alpha/beta-Hydrolases"/>
    <property type="match status" value="1"/>
</dbReference>
<reference evidence="2 3" key="1">
    <citation type="journal article" date="2021" name="BMC Genomics">
        <title>Datura genome reveals duplications of psychoactive alkaloid biosynthetic genes and high mutation rate following tissue culture.</title>
        <authorList>
            <person name="Rajewski A."/>
            <person name="Carter-House D."/>
            <person name="Stajich J."/>
            <person name="Litt A."/>
        </authorList>
    </citation>
    <scope>NUCLEOTIDE SEQUENCE [LARGE SCALE GENOMIC DNA]</scope>
    <source>
        <strain evidence="2">AR-01</strain>
    </source>
</reference>
<proteinExistence type="predicted"/>
<organism evidence="2 3">
    <name type="scientific">Datura stramonium</name>
    <name type="common">Jimsonweed</name>
    <name type="synonym">Common thornapple</name>
    <dbReference type="NCBI Taxonomy" id="4076"/>
    <lineage>
        <taxon>Eukaryota</taxon>
        <taxon>Viridiplantae</taxon>
        <taxon>Streptophyta</taxon>
        <taxon>Embryophyta</taxon>
        <taxon>Tracheophyta</taxon>
        <taxon>Spermatophyta</taxon>
        <taxon>Magnoliopsida</taxon>
        <taxon>eudicotyledons</taxon>
        <taxon>Gunneridae</taxon>
        <taxon>Pentapetalae</taxon>
        <taxon>asterids</taxon>
        <taxon>lamiids</taxon>
        <taxon>Solanales</taxon>
        <taxon>Solanaceae</taxon>
        <taxon>Solanoideae</taxon>
        <taxon>Datureae</taxon>
        <taxon>Datura</taxon>
    </lineage>
</organism>
<name>A0ABS8SAK5_DATST</name>
<accession>A0ABS8SAK5</accession>
<gene>
    <name evidence="2" type="ORF">HAX54_029661</name>
</gene>
<keyword evidence="1" id="KW-0378">Hydrolase</keyword>
<keyword evidence="3" id="KW-1185">Reference proteome</keyword>
<evidence type="ECO:0008006" key="4">
    <source>
        <dbReference type="Google" id="ProtNLM"/>
    </source>
</evidence>
<dbReference type="Gene3D" id="3.40.50.1820">
    <property type="entry name" value="alpha/beta hydrolase"/>
    <property type="match status" value="2"/>
</dbReference>
<dbReference type="Pfam" id="PF02089">
    <property type="entry name" value="Palm_thioest"/>
    <property type="match status" value="2"/>
</dbReference>